<feature type="domain" description="K Homology" evidence="4">
    <location>
        <begin position="62"/>
        <end position="132"/>
    </location>
</feature>
<sequence length="403" mass="43269">MATTAGLKRQLQDNHDSASAAKRQTLSSGATDSSTQPTSSRNGARSRSSKASQFNGASNEAPWVSLRCLVSSREAAALIGQKGENITLLRQTAGVRCSFSDNIKGVTERIVTISGPVEGVSKACGLLVRTIFSEPLDQQATESKKYSLRTVIPHKAMGPIIGKAGARLREIRESSGATLSVSETLLPLSNERSLLIHGDADAIQHAALMICQHLLDQSEKLSLANVQYYNPLPMCGIFGHLSHWQLYVEKNVATPANPYGVSPNGYSAADYAAQLGIADVITEEPTVTPEPKSATKESTQRPPIVPSVQAATSVQSAQQQAQQALPGQPMTQQIYIPNDMVGAIIGKGGTKINEIRQLSGSNIKINEPQDNSNERLVTITGTSECNQMALYLLHSRLENEKKR</sequence>
<proteinExistence type="predicted"/>
<evidence type="ECO:0000259" key="4">
    <source>
        <dbReference type="SMART" id="SM00322"/>
    </source>
</evidence>
<dbReference type="InterPro" id="IPR036612">
    <property type="entry name" value="KH_dom_type_1_sf"/>
</dbReference>
<dbReference type="CDD" id="cd22439">
    <property type="entry name" value="KH-I_PCBP_rpt3"/>
    <property type="match status" value="1"/>
</dbReference>
<dbReference type="SMART" id="SM00322">
    <property type="entry name" value="KH"/>
    <property type="match status" value="3"/>
</dbReference>
<dbReference type="Gene3D" id="3.30.1370.10">
    <property type="entry name" value="K Homology domain, type 1"/>
    <property type="match status" value="3"/>
</dbReference>
<name>A0A1E3QDD9_LIPST</name>
<keyword evidence="1" id="KW-0677">Repeat</keyword>
<dbReference type="EMBL" id="KV454291">
    <property type="protein sequence ID" value="ODQ75112.1"/>
    <property type="molecule type" value="Genomic_DNA"/>
</dbReference>
<organism evidence="5 6">
    <name type="scientific">Lipomyces starkeyi NRRL Y-11557</name>
    <dbReference type="NCBI Taxonomy" id="675824"/>
    <lineage>
        <taxon>Eukaryota</taxon>
        <taxon>Fungi</taxon>
        <taxon>Dikarya</taxon>
        <taxon>Ascomycota</taxon>
        <taxon>Saccharomycotina</taxon>
        <taxon>Lipomycetes</taxon>
        <taxon>Lipomycetales</taxon>
        <taxon>Lipomycetaceae</taxon>
        <taxon>Lipomyces</taxon>
    </lineage>
</organism>
<protein>
    <recommendedName>
        <fullName evidence="4">K Homology domain-containing protein</fullName>
    </recommendedName>
</protein>
<feature type="domain" description="K Homology" evidence="4">
    <location>
        <begin position="144"/>
        <end position="215"/>
    </location>
</feature>
<evidence type="ECO:0000313" key="5">
    <source>
        <dbReference type="EMBL" id="ODQ75112.1"/>
    </source>
</evidence>
<feature type="domain" description="K Homology" evidence="4">
    <location>
        <begin position="328"/>
        <end position="398"/>
    </location>
</feature>
<dbReference type="SUPFAM" id="SSF54791">
    <property type="entry name" value="Eukaryotic type KH-domain (KH-domain type I)"/>
    <property type="match status" value="3"/>
</dbReference>
<feature type="compositionally biased region" description="Polar residues" evidence="3">
    <location>
        <begin position="22"/>
        <end position="56"/>
    </location>
</feature>
<evidence type="ECO:0000313" key="6">
    <source>
        <dbReference type="Proteomes" id="UP000094385"/>
    </source>
</evidence>
<dbReference type="STRING" id="675824.A0A1E3QDD9"/>
<accession>A0A1E3QDD9</accession>
<evidence type="ECO:0000256" key="1">
    <source>
        <dbReference type="ARBA" id="ARBA00022737"/>
    </source>
</evidence>
<dbReference type="AlphaFoldDB" id="A0A1E3QDD9"/>
<gene>
    <name evidence="5" type="ORF">LIPSTDRAFT_103168</name>
</gene>
<dbReference type="InterPro" id="IPR004087">
    <property type="entry name" value="KH_dom"/>
</dbReference>
<dbReference type="PANTHER" id="PTHR10288">
    <property type="entry name" value="KH DOMAIN CONTAINING RNA BINDING PROTEIN"/>
    <property type="match status" value="1"/>
</dbReference>
<dbReference type="OrthoDB" id="1937934at2759"/>
<evidence type="ECO:0000256" key="2">
    <source>
        <dbReference type="PROSITE-ProRule" id="PRU00117"/>
    </source>
</evidence>
<dbReference type="InterPro" id="IPR004088">
    <property type="entry name" value="KH_dom_type_1"/>
</dbReference>
<dbReference type="Proteomes" id="UP000094385">
    <property type="component" value="Unassembled WGS sequence"/>
</dbReference>
<dbReference type="Pfam" id="PF00013">
    <property type="entry name" value="KH_1"/>
    <property type="match status" value="3"/>
</dbReference>
<dbReference type="PROSITE" id="PS50084">
    <property type="entry name" value="KH_TYPE_1"/>
    <property type="match status" value="3"/>
</dbReference>
<dbReference type="GO" id="GO:0003723">
    <property type="term" value="F:RNA binding"/>
    <property type="evidence" value="ECO:0007669"/>
    <property type="project" value="UniProtKB-UniRule"/>
</dbReference>
<evidence type="ECO:0000256" key="3">
    <source>
        <dbReference type="SAM" id="MobiDB-lite"/>
    </source>
</evidence>
<reference evidence="5 6" key="1">
    <citation type="journal article" date="2016" name="Proc. Natl. Acad. Sci. U.S.A.">
        <title>Comparative genomics of biotechnologically important yeasts.</title>
        <authorList>
            <person name="Riley R."/>
            <person name="Haridas S."/>
            <person name="Wolfe K.H."/>
            <person name="Lopes M.R."/>
            <person name="Hittinger C.T."/>
            <person name="Goeker M."/>
            <person name="Salamov A.A."/>
            <person name="Wisecaver J.H."/>
            <person name="Long T.M."/>
            <person name="Calvey C.H."/>
            <person name="Aerts A.L."/>
            <person name="Barry K.W."/>
            <person name="Choi C."/>
            <person name="Clum A."/>
            <person name="Coughlan A.Y."/>
            <person name="Deshpande S."/>
            <person name="Douglass A.P."/>
            <person name="Hanson S.J."/>
            <person name="Klenk H.-P."/>
            <person name="LaButti K.M."/>
            <person name="Lapidus A."/>
            <person name="Lindquist E.A."/>
            <person name="Lipzen A.M."/>
            <person name="Meier-Kolthoff J.P."/>
            <person name="Ohm R.A."/>
            <person name="Otillar R.P."/>
            <person name="Pangilinan J.L."/>
            <person name="Peng Y."/>
            <person name="Rokas A."/>
            <person name="Rosa C.A."/>
            <person name="Scheuner C."/>
            <person name="Sibirny A.A."/>
            <person name="Slot J.C."/>
            <person name="Stielow J.B."/>
            <person name="Sun H."/>
            <person name="Kurtzman C.P."/>
            <person name="Blackwell M."/>
            <person name="Grigoriev I.V."/>
            <person name="Jeffries T.W."/>
        </authorList>
    </citation>
    <scope>NUCLEOTIDE SEQUENCE [LARGE SCALE GENOMIC DNA]</scope>
    <source>
        <strain evidence="5 6">NRRL Y-11557</strain>
    </source>
</reference>
<feature type="region of interest" description="Disordered" evidence="3">
    <location>
        <begin position="1"/>
        <end position="56"/>
    </location>
</feature>
<keyword evidence="2" id="KW-0694">RNA-binding</keyword>
<dbReference type="CDD" id="cd22455">
    <property type="entry name" value="KH-I_Rnc1_rpt1"/>
    <property type="match status" value="1"/>
</dbReference>
<keyword evidence="6" id="KW-1185">Reference proteome</keyword>